<evidence type="ECO:0000313" key="5">
    <source>
        <dbReference type="Proteomes" id="UP000297914"/>
    </source>
</evidence>
<evidence type="ECO:0000313" key="4">
    <source>
        <dbReference type="Proteomes" id="UP000297720"/>
    </source>
</evidence>
<evidence type="ECO:0000313" key="2">
    <source>
        <dbReference type="EMBL" id="TFF80774.1"/>
    </source>
</evidence>
<dbReference type="Proteomes" id="UP000297914">
    <property type="component" value="Unassembled WGS sequence"/>
</dbReference>
<protein>
    <submittedName>
        <fullName evidence="3">Uncharacterized protein</fullName>
    </submittedName>
</protein>
<dbReference type="EMBL" id="QORL01000002">
    <property type="protein sequence ID" value="TFF80774.1"/>
    <property type="molecule type" value="Genomic_DNA"/>
</dbReference>
<dbReference type="AlphaFoldDB" id="A0A5F0KG50"/>
<name>A0A5F0KG50_9GAMM</name>
<evidence type="ECO:0000313" key="3">
    <source>
        <dbReference type="EMBL" id="TFF83299.1"/>
    </source>
</evidence>
<dbReference type="Proteomes" id="UP000297720">
    <property type="component" value="Unassembled WGS sequence"/>
</dbReference>
<evidence type="ECO:0000256" key="1">
    <source>
        <dbReference type="SAM" id="MobiDB-lite"/>
    </source>
</evidence>
<reference evidence="3 5" key="1">
    <citation type="submission" date="2018-06" db="EMBL/GenBank/DDBJ databases">
        <title>Occurrence of a novel blaKPC-2- and qnrS2- harbouring IncP6 plasmid from Aeromonas taiwanensis isolates recovered from the river sediments.</title>
        <authorList>
            <person name="Zheng B."/>
            <person name="Yu X."/>
            <person name="Xiao Y."/>
        </authorList>
    </citation>
    <scope>NUCLEOTIDE SEQUENCE [LARGE SCALE GENOMIC DNA]</scope>
    <source>
        <strain evidence="2 4">1713</strain>
        <strain evidence="3 5">198</strain>
    </source>
</reference>
<dbReference type="RefSeq" id="WP_134694320.1">
    <property type="nucleotide sequence ID" value="NZ_QORJ01000002.1"/>
</dbReference>
<proteinExistence type="predicted"/>
<sequence length="81" mass="8372">MTNKKQTSSSVASKAAQVLKDPNASKIQKSLAACALAQANTAKQPTPEMEAKAGAALQSDKYSDLTKIFAGSIVSQSTNNS</sequence>
<organism evidence="3 5">
    <name type="scientific">Aeromonas taiwanensis</name>
    <dbReference type="NCBI Taxonomy" id="633417"/>
    <lineage>
        <taxon>Bacteria</taxon>
        <taxon>Pseudomonadati</taxon>
        <taxon>Pseudomonadota</taxon>
        <taxon>Gammaproteobacteria</taxon>
        <taxon>Aeromonadales</taxon>
        <taxon>Aeromonadaceae</taxon>
        <taxon>Aeromonas</taxon>
    </lineage>
</organism>
<gene>
    <name evidence="2" type="ORF">DRM93_00985</name>
    <name evidence="3" type="ORF">DRM94_00985</name>
</gene>
<feature type="compositionally biased region" description="Polar residues" evidence="1">
    <location>
        <begin position="1"/>
        <end position="12"/>
    </location>
</feature>
<dbReference type="EMBL" id="QORK01000002">
    <property type="protein sequence ID" value="TFF83299.1"/>
    <property type="molecule type" value="Genomic_DNA"/>
</dbReference>
<dbReference type="OrthoDB" id="7874037at2"/>
<keyword evidence="4" id="KW-1185">Reference proteome</keyword>
<accession>A0A5F0KG50</accession>
<feature type="region of interest" description="Disordered" evidence="1">
    <location>
        <begin position="1"/>
        <end position="20"/>
    </location>
</feature>
<comment type="caution">
    <text evidence="3">The sequence shown here is derived from an EMBL/GenBank/DDBJ whole genome shotgun (WGS) entry which is preliminary data.</text>
</comment>